<feature type="domain" description="Rhodopsin" evidence="7">
    <location>
        <begin position="3"/>
        <end position="204"/>
    </location>
</feature>
<evidence type="ECO:0000256" key="1">
    <source>
        <dbReference type="ARBA" id="ARBA00004141"/>
    </source>
</evidence>
<evidence type="ECO:0000313" key="9">
    <source>
        <dbReference type="Proteomes" id="UP000235023"/>
    </source>
</evidence>
<evidence type="ECO:0000256" key="3">
    <source>
        <dbReference type="ARBA" id="ARBA00022989"/>
    </source>
</evidence>
<sequence length="325" mass="37224">MRTYHGLGKDVLDLPQSSSSRATFAFWLEQKFWVTGQILIKLSIIMLLRQTLGTIGRVRVITTVLIVYTLAWGATAIFAHIFQCWPVKFYWDRNVKGHCIGHQVILFICTASLSLGEDVALLLLPVVVVWRLKLHLQQKIQLTLLFSVGALVCVFSLLRTIELKNYKPTNFTRSGSLETIYTTLEINLAIICASVVLMRPLLQRFFNWCPLPESVRRKLCTSSTKSSGFMHFFHKEWPYADPHFSQNTHSEVRSEVCRAPSTEWTEFPLRRPSRDIMVQTSIDQNIHDREVFLAALERCNLREAGRSSLPSSRLNSIGSIGHRFL</sequence>
<evidence type="ECO:0000256" key="5">
    <source>
        <dbReference type="ARBA" id="ARBA00038359"/>
    </source>
</evidence>
<gene>
    <name evidence="8" type="ORF">BDW42DRAFT_160110</name>
</gene>
<reference evidence="9" key="1">
    <citation type="submission" date="2017-12" db="EMBL/GenBank/DDBJ databases">
        <authorList>
            <consortium name="DOE Joint Genome Institute"/>
            <person name="Mondo S.J."/>
            <person name="Kjaerbolling I."/>
            <person name="Vesth T.C."/>
            <person name="Frisvad J.C."/>
            <person name="Nybo J.L."/>
            <person name="Theobald S."/>
            <person name="Kuo A."/>
            <person name="Bowyer P."/>
            <person name="Matsuda Y."/>
            <person name="Lyhne E.K."/>
            <person name="Kogle M.E."/>
            <person name="Clum A."/>
            <person name="Lipzen A."/>
            <person name="Salamov A."/>
            <person name="Ngan C.Y."/>
            <person name="Daum C."/>
            <person name="Chiniquy J."/>
            <person name="Barry K."/>
            <person name="LaButti K."/>
            <person name="Haridas S."/>
            <person name="Simmons B.A."/>
            <person name="Magnuson J.K."/>
            <person name="Mortensen U.H."/>
            <person name="Larsen T.O."/>
            <person name="Grigoriev I.V."/>
            <person name="Baker S.E."/>
            <person name="Andersen M.R."/>
            <person name="Nordberg H.P."/>
            <person name="Cantor M.N."/>
            <person name="Hua S.X."/>
        </authorList>
    </citation>
    <scope>NUCLEOTIDE SEQUENCE [LARGE SCALE GENOMIC DNA]</scope>
    <source>
        <strain evidence="9">IBT 19404</strain>
    </source>
</reference>
<dbReference type="InterPro" id="IPR052337">
    <property type="entry name" value="SAT4-like"/>
</dbReference>
<keyword evidence="2 6" id="KW-0812">Transmembrane</keyword>
<name>A0A2J5I7A9_9EURO</name>
<dbReference type="EMBL" id="KZ559502">
    <property type="protein sequence ID" value="PLN85830.1"/>
    <property type="molecule type" value="Genomic_DNA"/>
</dbReference>
<comment type="subcellular location">
    <subcellularLocation>
        <location evidence="1">Membrane</location>
        <topology evidence="1">Multi-pass membrane protein</topology>
    </subcellularLocation>
</comment>
<keyword evidence="9" id="KW-1185">Reference proteome</keyword>
<keyword evidence="3 6" id="KW-1133">Transmembrane helix</keyword>
<evidence type="ECO:0000313" key="8">
    <source>
        <dbReference type="EMBL" id="PLN85830.1"/>
    </source>
</evidence>
<dbReference type="PANTHER" id="PTHR33048">
    <property type="entry name" value="PTH11-LIKE INTEGRAL MEMBRANE PROTEIN (AFU_ORTHOLOGUE AFUA_5G11245)"/>
    <property type="match status" value="1"/>
</dbReference>
<feature type="transmembrane region" description="Helical" evidence="6">
    <location>
        <begin position="60"/>
        <end position="82"/>
    </location>
</feature>
<keyword evidence="4 6" id="KW-0472">Membrane</keyword>
<comment type="similarity">
    <text evidence="5">Belongs to the SAT4 family.</text>
</comment>
<evidence type="ECO:0000256" key="2">
    <source>
        <dbReference type="ARBA" id="ARBA00022692"/>
    </source>
</evidence>
<organism evidence="8 9">
    <name type="scientific">Aspergillus taichungensis</name>
    <dbReference type="NCBI Taxonomy" id="482145"/>
    <lineage>
        <taxon>Eukaryota</taxon>
        <taxon>Fungi</taxon>
        <taxon>Dikarya</taxon>
        <taxon>Ascomycota</taxon>
        <taxon>Pezizomycotina</taxon>
        <taxon>Eurotiomycetes</taxon>
        <taxon>Eurotiomycetidae</taxon>
        <taxon>Eurotiales</taxon>
        <taxon>Aspergillaceae</taxon>
        <taxon>Aspergillus</taxon>
        <taxon>Aspergillus subgen. Circumdati</taxon>
    </lineage>
</organism>
<dbReference type="PANTHER" id="PTHR33048:SF47">
    <property type="entry name" value="INTEGRAL MEMBRANE PROTEIN-RELATED"/>
    <property type="match status" value="1"/>
</dbReference>
<feature type="transmembrane region" description="Helical" evidence="6">
    <location>
        <begin position="102"/>
        <end position="130"/>
    </location>
</feature>
<dbReference type="OrthoDB" id="10017208at2759"/>
<accession>A0A2J5I7A9</accession>
<evidence type="ECO:0000256" key="6">
    <source>
        <dbReference type="SAM" id="Phobius"/>
    </source>
</evidence>
<feature type="transmembrane region" description="Helical" evidence="6">
    <location>
        <begin position="142"/>
        <end position="160"/>
    </location>
</feature>
<evidence type="ECO:0000259" key="7">
    <source>
        <dbReference type="Pfam" id="PF20684"/>
    </source>
</evidence>
<dbReference type="Pfam" id="PF20684">
    <property type="entry name" value="Fung_rhodopsin"/>
    <property type="match status" value="1"/>
</dbReference>
<feature type="transmembrane region" description="Helical" evidence="6">
    <location>
        <begin position="180"/>
        <end position="198"/>
    </location>
</feature>
<dbReference type="Proteomes" id="UP000235023">
    <property type="component" value="Unassembled WGS sequence"/>
</dbReference>
<proteinExistence type="inferred from homology"/>
<dbReference type="InterPro" id="IPR049326">
    <property type="entry name" value="Rhodopsin_dom_fungi"/>
</dbReference>
<dbReference type="AlphaFoldDB" id="A0A2J5I7A9"/>
<dbReference type="GO" id="GO:0016020">
    <property type="term" value="C:membrane"/>
    <property type="evidence" value="ECO:0007669"/>
    <property type="project" value="UniProtKB-SubCell"/>
</dbReference>
<evidence type="ECO:0000256" key="4">
    <source>
        <dbReference type="ARBA" id="ARBA00023136"/>
    </source>
</evidence>
<protein>
    <recommendedName>
        <fullName evidence="7">Rhodopsin domain-containing protein</fullName>
    </recommendedName>
</protein>